<evidence type="ECO:0000313" key="1">
    <source>
        <dbReference type="EMBL" id="KRY94534.1"/>
    </source>
</evidence>
<sequence>MCTSKERFVEMMAKSQRDCRDFKHYIGEDFNRLLQNVKQILSGEPLNLVNLEGVRIAARWRSNSNRGHV</sequence>
<accession>A0A0V1G8B6</accession>
<name>A0A0V1G8B6_9BILA</name>
<dbReference type="Proteomes" id="UP000055024">
    <property type="component" value="Unassembled WGS sequence"/>
</dbReference>
<protein>
    <submittedName>
        <fullName evidence="1">Uncharacterized protein</fullName>
    </submittedName>
</protein>
<keyword evidence="2" id="KW-1185">Reference proteome</keyword>
<gene>
    <name evidence="1" type="ORF">T11_4421</name>
</gene>
<evidence type="ECO:0000313" key="2">
    <source>
        <dbReference type="Proteomes" id="UP000055024"/>
    </source>
</evidence>
<comment type="caution">
    <text evidence="1">The sequence shown here is derived from an EMBL/GenBank/DDBJ whole genome shotgun (WGS) entry which is preliminary data.</text>
</comment>
<reference evidence="1 2" key="1">
    <citation type="submission" date="2015-01" db="EMBL/GenBank/DDBJ databases">
        <title>Evolution of Trichinella species and genotypes.</title>
        <authorList>
            <person name="Korhonen P.K."/>
            <person name="Edoardo P."/>
            <person name="Giuseppe L.R."/>
            <person name="Gasser R.B."/>
        </authorList>
    </citation>
    <scope>NUCLEOTIDE SEQUENCE [LARGE SCALE GENOMIC DNA]</scope>
    <source>
        <strain evidence="1">ISS1029</strain>
    </source>
</reference>
<dbReference type="EMBL" id="JYDP01004882">
    <property type="protein sequence ID" value="KRY94534.1"/>
    <property type="molecule type" value="Genomic_DNA"/>
</dbReference>
<proteinExistence type="predicted"/>
<dbReference type="AlphaFoldDB" id="A0A0V1G8B6"/>
<organism evidence="1 2">
    <name type="scientific">Trichinella zimbabwensis</name>
    <dbReference type="NCBI Taxonomy" id="268475"/>
    <lineage>
        <taxon>Eukaryota</taxon>
        <taxon>Metazoa</taxon>
        <taxon>Ecdysozoa</taxon>
        <taxon>Nematoda</taxon>
        <taxon>Enoplea</taxon>
        <taxon>Dorylaimia</taxon>
        <taxon>Trichinellida</taxon>
        <taxon>Trichinellidae</taxon>
        <taxon>Trichinella</taxon>
    </lineage>
</organism>